<dbReference type="AlphaFoldDB" id="A0A1F5NBW9"/>
<dbReference type="Pfam" id="PF09335">
    <property type="entry name" value="VTT_dom"/>
    <property type="match status" value="1"/>
</dbReference>
<evidence type="ECO:0000256" key="1">
    <source>
        <dbReference type="ARBA" id="ARBA00004651"/>
    </source>
</evidence>
<evidence type="ECO:0000256" key="5">
    <source>
        <dbReference type="ARBA" id="ARBA00023136"/>
    </source>
</evidence>
<comment type="subcellular location">
    <subcellularLocation>
        <location evidence="1">Cell membrane</location>
        <topology evidence="1">Multi-pass membrane protein</topology>
    </subcellularLocation>
</comment>
<sequence>MIDAILVPVVGFITNTISLMGYSGVALLMAIESAAIPLPSEVIMPFSGFVVSTGQFSLLGISLAGAIGSVLGSWVTYWIGKYGGRPLIRKYGHYVLITEHDLDLTDRFFRRFGSWATFLGRVLPIIRTYISIPAGISRVPFWSFTLSCFVGSFIWSYFLGWIGFKLGENWSDVRHTFRQVDWILALVILAGLSWWIVRHIRNRIRN</sequence>
<evidence type="ECO:0000256" key="4">
    <source>
        <dbReference type="ARBA" id="ARBA00022989"/>
    </source>
</evidence>
<evidence type="ECO:0000313" key="8">
    <source>
        <dbReference type="EMBL" id="OGE75068.1"/>
    </source>
</evidence>
<evidence type="ECO:0000256" key="2">
    <source>
        <dbReference type="ARBA" id="ARBA00022475"/>
    </source>
</evidence>
<keyword evidence="5 6" id="KW-0472">Membrane</keyword>
<name>A0A1F5NBW9_9BACT</name>
<feature type="transmembrane region" description="Helical" evidence="6">
    <location>
        <begin position="141"/>
        <end position="162"/>
    </location>
</feature>
<protein>
    <submittedName>
        <fullName evidence="8">Alkaline phosphatase</fullName>
    </submittedName>
</protein>
<reference evidence="8 9" key="1">
    <citation type="journal article" date="2016" name="Nat. Commun.">
        <title>Thousands of microbial genomes shed light on interconnected biogeochemical processes in an aquifer system.</title>
        <authorList>
            <person name="Anantharaman K."/>
            <person name="Brown C.T."/>
            <person name="Hug L.A."/>
            <person name="Sharon I."/>
            <person name="Castelle C.J."/>
            <person name="Probst A.J."/>
            <person name="Thomas B.C."/>
            <person name="Singh A."/>
            <person name="Wilkins M.J."/>
            <person name="Karaoz U."/>
            <person name="Brodie E.L."/>
            <person name="Williams K.H."/>
            <person name="Hubbard S.S."/>
            <person name="Banfield J.F."/>
        </authorList>
    </citation>
    <scope>NUCLEOTIDE SEQUENCE [LARGE SCALE GENOMIC DNA]</scope>
</reference>
<evidence type="ECO:0000259" key="7">
    <source>
        <dbReference type="Pfam" id="PF09335"/>
    </source>
</evidence>
<evidence type="ECO:0000313" key="9">
    <source>
        <dbReference type="Proteomes" id="UP000176547"/>
    </source>
</evidence>
<dbReference type="InterPro" id="IPR032816">
    <property type="entry name" value="VTT_dom"/>
</dbReference>
<dbReference type="EMBL" id="MFEG01000036">
    <property type="protein sequence ID" value="OGE75068.1"/>
    <property type="molecule type" value="Genomic_DNA"/>
</dbReference>
<dbReference type="PANTHER" id="PTHR42709:SF6">
    <property type="entry name" value="UNDECAPRENYL PHOSPHATE TRANSPORTER A"/>
    <property type="match status" value="1"/>
</dbReference>
<gene>
    <name evidence="8" type="ORF">A3K06_01590</name>
</gene>
<dbReference type="Proteomes" id="UP000176547">
    <property type="component" value="Unassembled WGS sequence"/>
</dbReference>
<accession>A0A1F5NBW9</accession>
<feature type="transmembrane region" description="Helical" evidence="6">
    <location>
        <begin position="12"/>
        <end position="36"/>
    </location>
</feature>
<keyword evidence="4 6" id="KW-1133">Transmembrane helix</keyword>
<organism evidence="8 9">
    <name type="scientific">Candidatus Doudnabacteria bacterium RIFCSPHIGHO2_01_52_17</name>
    <dbReference type="NCBI Taxonomy" id="1817820"/>
    <lineage>
        <taxon>Bacteria</taxon>
        <taxon>Candidatus Doudnaibacteriota</taxon>
    </lineage>
</organism>
<keyword evidence="3 6" id="KW-0812">Transmembrane</keyword>
<dbReference type="PANTHER" id="PTHR42709">
    <property type="entry name" value="ALKALINE PHOSPHATASE LIKE PROTEIN"/>
    <property type="match status" value="1"/>
</dbReference>
<proteinExistence type="predicted"/>
<feature type="transmembrane region" description="Helical" evidence="6">
    <location>
        <begin position="182"/>
        <end position="200"/>
    </location>
</feature>
<feature type="domain" description="VTT" evidence="7">
    <location>
        <begin position="39"/>
        <end position="163"/>
    </location>
</feature>
<keyword evidence="2" id="KW-1003">Cell membrane</keyword>
<comment type="caution">
    <text evidence="8">The sequence shown here is derived from an EMBL/GenBank/DDBJ whole genome shotgun (WGS) entry which is preliminary data.</text>
</comment>
<feature type="transmembrane region" description="Helical" evidence="6">
    <location>
        <begin position="56"/>
        <end position="80"/>
    </location>
</feature>
<dbReference type="InterPro" id="IPR051311">
    <property type="entry name" value="DedA_domain"/>
</dbReference>
<dbReference type="GO" id="GO:0005886">
    <property type="term" value="C:plasma membrane"/>
    <property type="evidence" value="ECO:0007669"/>
    <property type="project" value="UniProtKB-SubCell"/>
</dbReference>
<evidence type="ECO:0000256" key="6">
    <source>
        <dbReference type="SAM" id="Phobius"/>
    </source>
</evidence>
<evidence type="ECO:0000256" key="3">
    <source>
        <dbReference type="ARBA" id="ARBA00022692"/>
    </source>
</evidence>